<sequence length="165" mass="17973">MALTEASINLLPLNNGGVPQSMIATTPSEPASSVAESTLETNENIEQKARTVSKMDSPSQNSVKQNCSIQPSLSSTSPSSAYLSQFKSPKLLPTSLPHHSSACCPFQEPECCNGNQQEGSLFQGSLHSRRALHMGPCCVQGTPSFCMQHQWQERFQNQPNMTTFR</sequence>
<organism evidence="1 2">
    <name type="scientific">Pangasianodon gigas</name>
    <name type="common">Mekong giant catfish</name>
    <name type="synonym">Pangasius gigas</name>
    <dbReference type="NCBI Taxonomy" id="30993"/>
    <lineage>
        <taxon>Eukaryota</taxon>
        <taxon>Metazoa</taxon>
        <taxon>Chordata</taxon>
        <taxon>Craniata</taxon>
        <taxon>Vertebrata</taxon>
        <taxon>Euteleostomi</taxon>
        <taxon>Actinopterygii</taxon>
        <taxon>Neopterygii</taxon>
        <taxon>Teleostei</taxon>
        <taxon>Ostariophysi</taxon>
        <taxon>Siluriformes</taxon>
        <taxon>Pangasiidae</taxon>
        <taxon>Pangasianodon</taxon>
    </lineage>
</organism>
<gene>
    <name evidence="1" type="ORF">PGIGA_G00196880</name>
</gene>
<reference evidence="1 2" key="1">
    <citation type="journal article" date="2022" name="bioRxiv">
        <title>An ancient truncated duplication of the anti-Mullerian hormone receptor type 2 gene is a potential conserved master sex determinant in the Pangasiidae catfish family.</title>
        <authorList>
            <person name="Wen M."/>
            <person name="Pan Q."/>
            <person name="Jouanno E."/>
            <person name="Montfort J."/>
            <person name="Zahm M."/>
            <person name="Cabau C."/>
            <person name="Klopp C."/>
            <person name="Iampietro C."/>
            <person name="Roques C."/>
            <person name="Bouchez O."/>
            <person name="Castinel A."/>
            <person name="Donnadieu C."/>
            <person name="Parrinello H."/>
            <person name="Poncet C."/>
            <person name="Belmonte E."/>
            <person name="Gautier V."/>
            <person name="Avarre J.-C."/>
            <person name="Dugue R."/>
            <person name="Gustiano R."/>
            <person name="Ha T.T.T."/>
            <person name="Campet M."/>
            <person name="Sriphairoj K."/>
            <person name="Ribolli J."/>
            <person name="de Almeida F.L."/>
            <person name="Desvignes T."/>
            <person name="Postlethwait J.H."/>
            <person name="Bucao C.F."/>
            <person name="Robinson-Rechavi M."/>
            <person name="Bobe J."/>
            <person name="Herpin A."/>
            <person name="Guiguen Y."/>
        </authorList>
    </citation>
    <scope>NUCLEOTIDE SEQUENCE [LARGE SCALE GENOMIC DNA]</scope>
    <source>
        <strain evidence="1">YG-Dec2019</strain>
    </source>
</reference>
<evidence type="ECO:0000313" key="1">
    <source>
        <dbReference type="EMBL" id="MCI4395865.1"/>
    </source>
</evidence>
<accession>A0ACC5XZ43</accession>
<dbReference type="Proteomes" id="UP000829447">
    <property type="component" value="Linkage Group LG30"/>
</dbReference>
<comment type="caution">
    <text evidence="1">The sequence shown here is derived from an EMBL/GenBank/DDBJ whole genome shotgun (WGS) entry which is preliminary data.</text>
</comment>
<keyword evidence="2" id="KW-1185">Reference proteome</keyword>
<protein>
    <submittedName>
        <fullName evidence="1">Uncharacterized protein</fullName>
    </submittedName>
</protein>
<evidence type="ECO:0000313" key="2">
    <source>
        <dbReference type="Proteomes" id="UP000829447"/>
    </source>
</evidence>
<name>A0ACC5XZ43_PANGG</name>
<proteinExistence type="predicted"/>
<dbReference type="EMBL" id="CM040483">
    <property type="protein sequence ID" value="MCI4395865.1"/>
    <property type="molecule type" value="Genomic_DNA"/>
</dbReference>